<dbReference type="Pfam" id="PF02661">
    <property type="entry name" value="Fic"/>
    <property type="match status" value="1"/>
</dbReference>
<evidence type="ECO:0000256" key="7">
    <source>
        <dbReference type="ARBA" id="ARBA00048696"/>
    </source>
</evidence>
<dbReference type="InterPro" id="IPR003812">
    <property type="entry name" value="Fido"/>
</dbReference>
<dbReference type="Proteomes" id="UP001056208">
    <property type="component" value="Chromosome"/>
</dbReference>
<dbReference type="EMBL" id="CP086345">
    <property type="protein sequence ID" value="UQB05160.1"/>
    <property type="molecule type" value="Genomic_DNA"/>
</dbReference>
<evidence type="ECO:0000256" key="2">
    <source>
        <dbReference type="ARBA" id="ARBA00022695"/>
    </source>
</evidence>
<evidence type="ECO:0000313" key="10">
    <source>
        <dbReference type="EMBL" id="UQB05160.1"/>
    </source>
</evidence>
<dbReference type="Gene3D" id="1.10.3290.10">
    <property type="entry name" value="Fido-like domain"/>
    <property type="match status" value="1"/>
</dbReference>
<dbReference type="InterPro" id="IPR036597">
    <property type="entry name" value="Fido-like_dom_sf"/>
</dbReference>
<feature type="region of interest" description="Disordered" evidence="8">
    <location>
        <begin position="93"/>
        <end position="136"/>
    </location>
</feature>
<dbReference type="PANTHER" id="PTHR39560">
    <property type="entry name" value="PROTEIN ADENYLYLTRANSFERASE FIC-RELATED"/>
    <property type="match status" value="1"/>
</dbReference>
<evidence type="ECO:0000256" key="5">
    <source>
        <dbReference type="ARBA" id="ARBA00034531"/>
    </source>
</evidence>
<proteinExistence type="predicted"/>
<reference evidence="10" key="1">
    <citation type="submission" date="2021-11" db="EMBL/GenBank/DDBJ databases">
        <authorList>
            <person name="Li G."/>
            <person name="Jia Q."/>
            <person name="Yang F."/>
            <person name="Zhang C."/>
            <person name="Singh A."/>
            <person name="Lorenz A.J."/>
            <person name="Jackson-Ziems T."/>
            <person name="Vidaver A."/>
            <person name="Alfano J.R."/>
        </authorList>
    </citation>
    <scope>NUCLEOTIDE SEQUENCE</scope>
    <source>
        <strain evidence="10">CNK-2</strain>
    </source>
</reference>
<keyword evidence="11" id="KW-1185">Reference proteome</keyword>
<protein>
    <recommendedName>
        <fullName evidence="5">protein adenylyltransferase</fullName>
        <ecNumber evidence="5">2.7.7.108</ecNumber>
    </recommendedName>
</protein>
<comment type="catalytic activity">
    <reaction evidence="7">
        <text>L-tyrosyl-[protein] + ATP = O-(5'-adenylyl)-L-tyrosyl-[protein] + diphosphate</text>
        <dbReference type="Rhea" id="RHEA:54288"/>
        <dbReference type="Rhea" id="RHEA-COMP:10136"/>
        <dbReference type="Rhea" id="RHEA-COMP:13846"/>
        <dbReference type="ChEBI" id="CHEBI:30616"/>
        <dbReference type="ChEBI" id="CHEBI:33019"/>
        <dbReference type="ChEBI" id="CHEBI:46858"/>
        <dbReference type="ChEBI" id="CHEBI:83624"/>
        <dbReference type="EC" id="2.7.7.108"/>
    </reaction>
</comment>
<organism evidence="10 11">
    <name type="scientific">Clavibacter nebraskensis</name>
    <dbReference type="NCBI Taxonomy" id="31963"/>
    <lineage>
        <taxon>Bacteria</taxon>
        <taxon>Bacillati</taxon>
        <taxon>Actinomycetota</taxon>
        <taxon>Actinomycetes</taxon>
        <taxon>Micrococcales</taxon>
        <taxon>Microbacteriaceae</taxon>
        <taxon>Clavibacter</taxon>
    </lineage>
</organism>
<keyword evidence="4" id="KW-0067">ATP-binding</keyword>
<evidence type="ECO:0000256" key="8">
    <source>
        <dbReference type="SAM" id="MobiDB-lite"/>
    </source>
</evidence>
<evidence type="ECO:0000256" key="4">
    <source>
        <dbReference type="ARBA" id="ARBA00022840"/>
    </source>
</evidence>
<feature type="domain" description="Fido" evidence="9">
    <location>
        <begin position="1"/>
        <end position="87"/>
    </location>
</feature>
<keyword evidence="1" id="KW-0808">Transferase</keyword>
<dbReference type="EC" id="2.7.7.108" evidence="5"/>
<evidence type="ECO:0000313" key="11">
    <source>
        <dbReference type="Proteomes" id="UP001056208"/>
    </source>
</evidence>
<accession>A0ABY4MPG0</accession>
<keyword evidence="2" id="KW-0548">Nucleotidyltransferase</keyword>
<dbReference type="SUPFAM" id="SSF140931">
    <property type="entry name" value="Fic-like"/>
    <property type="match status" value="1"/>
</dbReference>
<evidence type="ECO:0000256" key="1">
    <source>
        <dbReference type="ARBA" id="ARBA00022679"/>
    </source>
</evidence>
<comment type="catalytic activity">
    <reaction evidence="6">
        <text>L-threonyl-[protein] + ATP = 3-O-(5'-adenylyl)-L-threonyl-[protein] + diphosphate</text>
        <dbReference type="Rhea" id="RHEA:54292"/>
        <dbReference type="Rhea" id="RHEA-COMP:11060"/>
        <dbReference type="Rhea" id="RHEA-COMP:13847"/>
        <dbReference type="ChEBI" id="CHEBI:30013"/>
        <dbReference type="ChEBI" id="CHEBI:30616"/>
        <dbReference type="ChEBI" id="CHEBI:33019"/>
        <dbReference type="ChEBI" id="CHEBI:138113"/>
        <dbReference type="EC" id="2.7.7.108"/>
    </reaction>
</comment>
<gene>
    <name evidence="10" type="ORF">LIV34_000152</name>
</gene>
<dbReference type="RefSeq" id="WP_131666455.1">
    <property type="nucleotide sequence ID" value="NZ_CP086349.1"/>
</dbReference>
<name>A0ABY4MPG0_9MICO</name>
<dbReference type="PROSITE" id="PS51459">
    <property type="entry name" value="FIDO"/>
    <property type="match status" value="1"/>
</dbReference>
<evidence type="ECO:0000256" key="6">
    <source>
        <dbReference type="ARBA" id="ARBA00047939"/>
    </source>
</evidence>
<evidence type="ECO:0000256" key="3">
    <source>
        <dbReference type="ARBA" id="ARBA00022741"/>
    </source>
</evidence>
<keyword evidence="3" id="KW-0547">Nucleotide-binding</keyword>
<dbReference type="PANTHER" id="PTHR39560:SF1">
    <property type="entry name" value="PROTEIN ADENYLYLTRANSFERASE FIC-RELATED"/>
    <property type="match status" value="1"/>
</dbReference>
<evidence type="ECO:0000259" key="9">
    <source>
        <dbReference type="PROSITE" id="PS51459"/>
    </source>
</evidence>
<sequence>MHEDGMLRPGMDHERFVDLLARRFSEINEAHPFREGNGRTQRHYFELVARDAGRRIDWSQLTSAQNVTISAEAREGHLAPLRDALRTIVTVAPAGAGRPTGEGAPRIPQARPATARTADPLGRSSVRPGHGGGRGS</sequence>